<sequence length="237" mass="26410">MDEVLGLHHLRTTYAKENLARVSSLIGEPYLDKALGYMDEVVEMRKTRQGKEAPWTLMGMASKAVVLCALGRTQDAERIMLEILPIAERNFGNDHVGMLFGRQVLATIFIQQGRYAEAEKVLLEVADSQKRMSSRRGDYHPDRIATLIELARCYQLQGRLDESIVICDDTIQGLESISVVRQPFTETMVAARAKVVELKEVRGADGAESSGTAGADIKFPEHLFRAPRTAVRDTSSE</sequence>
<protein>
    <submittedName>
        <fullName evidence="1">Uu.00g084910.m01.CDS01</fullName>
    </submittedName>
</protein>
<keyword evidence="2" id="KW-1185">Reference proteome</keyword>
<name>A0AAI8YJR2_9PEZI</name>
<dbReference type="Proteomes" id="UP001295740">
    <property type="component" value="Unassembled WGS sequence"/>
</dbReference>
<dbReference type="EMBL" id="CAUWAG010000010">
    <property type="protein sequence ID" value="CAJ2507305.1"/>
    <property type="molecule type" value="Genomic_DNA"/>
</dbReference>
<dbReference type="AlphaFoldDB" id="A0AAI8YJR2"/>
<dbReference type="PANTHER" id="PTHR46082">
    <property type="entry name" value="ATP/GTP-BINDING PROTEIN-RELATED"/>
    <property type="match status" value="1"/>
</dbReference>
<dbReference type="Gene3D" id="1.25.40.10">
    <property type="entry name" value="Tetratricopeptide repeat domain"/>
    <property type="match status" value="1"/>
</dbReference>
<dbReference type="Pfam" id="PF13424">
    <property type="entry name" value="TPR_12"/>
    <property type="match status" value="1"/>
</dbReference>
<evidence type="ECO:0000313" key="2">
    <source>
        <dbReference type="Proteomes" id="UP001295740"/>
    </source>
</evidence>
<accession>A0AAI8YJR2</accession>
<evidence type="ECO:0000313" key="1">
    <source>
        <dbReference type="EMBL" id="CAJ2507305.1"/>
    </source>
</evidence>
<dbReference type="InterPro" id="IPR053137">
    <property type="entry name" value="NLR-like"/>
</dbReference>
<comment type="caution">
    <text evidence="1">The sequence shown here is derived from an EMBL/GenBank/DDBJ whole genome shotgun (WGS) entry which is preliminary data.</text>
</comment>
<reference evidence="1" key="1">
    <citation type="submission" date="2023-10" db="EMBL/GenBank/DDBJ databases">
        <authorList>
            <person name="Hackl T."/>
        </authorList>
    </citation>
    <scope>NUCLEOTIDE SEQUENCE</scope>
</reference>
<gene>
    <name evidence="1" type="ORF">KHLLAP_LOCUS7773</name>
</gene>
<organism evidence="1 2">
    <name type="scientific">Anthostomella pinea</name>
    <dbReference type="NCBI Taxonomy" id="933095"/>
    <lineage>
        <taxon>Eukaryota</taxon>
        <taxon>Fungi</taxon>
        <taxon>Dikarya</taxon>
        <taxon>Ascomycota</taxon>
        <taxon>Pezizomycotina</taxon>
        <taxon>Sordariomycetes</taxon>
        <taxon>Xylariomycetidae</taxon>
        <taxon>Xylariales</taxon>
        <taxon>Xylariaceae</taxon>
        <taxon>Anthostomella</taxon>
    </lineage>
</organism>
<dbReference type="PANTHER" id="PTHR46082:SF11">
    <property type="entry name" value="AAA+ ATPASE DOMAIN-CONTAINING PROTEIN-RELATED"/>
    <property type="match status" value="1"/>
</dbReference>
<dbReference type="InterPro" id="IPR011990">
    <property type="entry name" value="TPR-like_helical_dom_sf"/>
</dbReference>
<dbReference type="SUPFAM" id="SSF48452">
    <property type="entry name" value="TPR-like"/>
    <property type="match status" value="1"/>
</dbReference>
<proteinExistence type="predicted"/>